<protein>
    <submittedName>
        <fullName evidence="2">Uncharacterized protein</fullName>
    </submittedName>
</protein>
<evidence type="ECO:0000256" key="1">
    <source>
        <dbReference type="SAM" id="MobiDB-lite"/>
    </source>
</evidence>
<dbReference type="EMBL" id="NNAY01003043">
    <property type="protein sequence ID" value="OXU20066.1"/>
    <property type="molecule type" value="Genomic_DNA"/>
</dbReference>
<organism evidence="2 3">
    <name type="scientific">Trichomalopsis sarcophagae</name>
    <dbReference type="NCBI Taxonomy" id="543379"/>
    <lineage>
        <taxon>Eukaryota</taxon>
        <taxon>Metazoa</taxon>
        <taxon>Ecdysozoa</taxon>
        <taxon>Arthropoda</taxon>
        <taxon>Hexapoda</taxon>
        <taxon>Insecta</taxon>
        <taxon>Pterygota</taxon>
        <taxon>Neoptera</taxon>
        <taxon>Endopterygota</taxon>
        <taxon>Hymenoptera</taxon>
        <taxon>Apocrita</taxon>
        <taxon>Proctotrupomorpha</taxon>
        <taxon>Chalcidoidea</taxon>
        <taxon>Pteromalidae</taxon>
        <taxon>Pteromalinae</taxon>
        <taxon>Trichomalopsis</taxon>
    </lineage>
</organism>
<feature type="compositionally biased region" description="Polar residues" evidence="1">
    <location>
        <begin position="1"/>
        <end position="12"/>
    </location>
</feature>
<evidence type="ECO:0000313" key="3">
    <source>
        <dbReference type="Proteomes" id="UP000215335"/>
    </source>
</evidence>
<reference evidence="2 3" key="1">
    <citation type="journal article" date="2017" name="Curr. Biol.">
        <title>The Evolution of Venom by Co-option of Single-Copy Genes.</title>
        <authorList>
            <person name="Martinson E.O."/>
            <person name="Mrinalini"/>
            <person name="Kelkar Y.D."/>
            <person name="Chang C.H."/>
            <person name="Werren J.H."/>
        </authorList>
    </citation>
    <scope>NUCLEOTIDE SEQUENCE [LARGE SCALE GENOMIC DNA]</scope>
    <source>
        <strain evidence="2 3">Alberta</strain>
        <tissue evidence="2">Whole body</tissue>
    </source>
</reference>
<dbReference type="Proteomes" id="UP000215335">
    <property type="component" value="Unassembled WGS sequence"/>
</dbReference>
<comment type="caution">
    <text evidence="2">The sequence shown here is derived from an EMBL/GenBank/DDBJ whole genome shotgun (WGS) entry which is preliminary data.</text>
</comment>
<evidence type="ECO:0000313" key="2">
    <source>
        <dbReference type="EMBL" id="OXU20066.1"/>
    </source>
</evidence>
<name>A0A232EP16_9HYME</name>
<dbReference type="AlphaFoldDB" id="A0A232EP16"/>
<feature type="compositionally biased region" description="Basic residues" evidence="1">
    <location>
        <begin position="86"/>
        <end position="97"/>
    </location>
</feature>
<accession>A0A232EP16</accession>
<gene>
    <name evidence="2" type="ORF">TSAR_015617</name>
</gene>
<feature type="region of interest" description="Disordered" evidence="1">
    <location>
        <begin position="1"/>
        <end position="39"/>
    </location>
</feature>
<feature type="compositionally biased region" description="Polar residues" evidence="1">
    <location>
        <begin position="25"/>
        <end position="39"/>
    </location>
</feature>
<sequence>MLSGTPGVTNLTRQRRSQRWLPGTERNSITRGNSTNAAQQKPWVAVISAEPSYLLLVTAPGGFASSSGIREDPRAIATRPPLTVAHPRRASRSQKYS</sequence>
<feature type="region of interest" description="Disordered" evidence="1">
    <location>
        <begin position="64"/>
        <end position="97"/>
    </location>
</feature>
<keyword evidence="3" id="KW-1185">Reference proteome</keyword>
<proteinExistence type="predicted"/>